<dbReference type="OrthoDB" id="439046at2759"/>
<dbReference type="PANTHER" id="PTHR13504:SF38">
    <property type="entry name" value="FIDO DOMAIN-CONTAINING PROTEIN"/>
    <property type="match status" value="1"/>
</dbReference>
<evidence type="ECO:0000313" key="3">
    <source>
        <dbReference type="EMBL" id="KXG51604.1"/>
    </source>
</evidence>
<dbReference type="PROSITE" id="PS51459">
    <property type="entry name" value="FIDO"/>
    <property type="match status" value="1"/>
</dbReference>
<dbReference type="Pfam" id="PF02661">
    <property type="entry name" value="Fic"/>
    <property type="match status" value="1"/>
</dbReference>
<accession>A0A135LRK5</accession>
<dbReference type="GeneID" id="63712010"/>
<sequence length="317" mass="35485">MDGAYDYTISAQDFDPDIIFPGIVTLYKPFYRPNSHPYKKASSKSKSSVALPLWCMDPIMIKPARCGYSITLKLCMAIFHGEKIPEDIGETKEGFLELKNHLPRNDIPVNVSAVLRSRHETVRHAKATSCMITQLCLHSEGISEGIILQAHGILTHRVDAETTPWEEYSGVYRTGEVSAALHPFPHHSLMPYKMKAMVCELQSDLKETIAKGTVDPIAIASEYTHIFVNIDPFVDGNGRMCRLVLNSILLQLGSFLACIGEKEEDRALYLEFASNGSALEDIYGDLEEDERPIMHKELGSFIIPHVKKSMGKVMMLL</sequence>
<evidence type="ECO:0000313" key="4">
    <source>
        <dbReference type="Proteomes" id="UP000070168"/>
    </source>
</evidence>
<reference evidence="3 4" key="1">
    <citation type="journal article" date="2016" name="BMC Genomics">
        <title>Genome sequencing and secondary metabolism of the postharvest pathogen Penicillium griseofulvum.</title>
        <authorList>
            <person name="Banani H."/>
            <person name="Marcet-Houben M."/>
            <person name="Ballester A.R."/>
            <person name="Abbruscato P."/>
            <person name="Gonzalez-Candelas L."/>
            <person name="Gabaldon T."/>
            <person name="Spadaro D."/>
        </authorList>
    </citation>
    <scope>NUCLEOTIDE SEQUENCE [LARGE SCALE GENOMIC DNA]</scope>
    <source>
        <strain evidence="3 4">PG3</strain>
    </source>
</reference>
<organism evidence="3 4">
    <name type="scientific">Penicillium patulum</name>
    <name type="common">Penicillium griseofulvum</name>
    <dbReference type="NCBI Taxonomy" id="5078"/>
    <lineage>
        <taxon>Eukaryota</taxon>
        <taxon>Fungi</taxon>
        <taxon>Dikarya</taxon>
        <taxon>Ascomycota</taxon>
        <taxon>Pezizomycotina</taxon>
        <taxon>Eurotiomycetes</taxon>
        <taxon>Eurotiomycetidae</taxon>
        <taxon>Eurotiales</taxon>
        <taxon>Aspergillaceae</taxon>
        <taxon>Penicillium</taxon>
    </lineage>
</organism>
<gene>
    <name evidence="3" type="ORF">PGRI_089970</name>
</gene>
<keyword evidence="1" id="KW-0067">ATP-binding</keyword>
<dbReference type="Proteomes" id="UP000070168">
    <property type="component" value="Unassembled WGS sequence"/>
</dbReference>
<comment type="caution">
    <text evidence="3">The sequence shown here is derived from an EMBL/GenBank/DDBJ whole genome shotgun (WGS) entry which is preliminary data.</text>
</comment>
<dbReference type="Gene3D" id="1.10.3290.10">
    <property type="entry name" value="Fido-like domain"/>
    <property type="match status" value="1"/>
</dbReference>
<feature type="binding site" evidence="1">
    <location>
        <begin position="235"/>
        <end position="242"/>
    </location>
    <ligand>
        <name>ATP</name>
        <dbReference type="ChEBI" id="CHEBI:30616"/>
    </ligand>
</feature>
<dbReference type="EMBL" id="LHQR01000029">
    <property type="protein sequence ID" value="KXG51604.1"/>
    <property type="molecule type" value="Genomic_DNA"/>
</dbReference>
<keyword evidence="4" id="KW-1185">Reference proteome</keyword>
<dbReference type="InterPro" id="IPR040198">
    <property type="entry name" value="Fido_containing"/>
</dbReference>
<proteinExistence type="predicted"/>
<dbReference type="GO" id="GO:0005524">
    <property type="term" value="F:ATP binding"/>
    <property type="evidence" value="ECO:0007669"/>
    <property type="project" value="UniProtKB-KW"/>
</dbReference>
<keyword evidence="1" id="KW-0547">Nucleotide-binding</keyword>
<dbReference type="SUPFAM" id="SSF140931">
    <property type="entry name" value="Fic-like"/>
    <property type="match status" value="1"/>
</dbReference>
<dbReference type="STRING" id="5078.A0A135LRK5"/>
<dbReference type="AlphaFoldDB" id="A0A135LRK5"/>
<evidence type="ECO:0000259" key="2">
    <source>
        <dbReference type="PROSITE" id="PS51459"/>
    </source>
</evidence>
<evidence type="ECO:0000256" key="1">
    <source>
        <dbReference type="PIRSR" id="PIRSR640198-2"/>
    </source>
</evidence>
<dbReference type="InterPro" id="IPR036597">
    <property type="entry name" value="Fido-like_dom_sf"/>
</dbReference>
<dbReference type="PANTHER" id="PTHR13504">
    <property type="entry name" value="FIDO DOMAIN-CONTAINING PROTEIN DDB_G0283145"/>
    <property type="match status" value="1"/>
</dbReference>
<feature type="domain" description="Fido" evidence="2">
    <location>
        <begin position="142"/>
        <end position="304"/>
    </location>
</feature>
<dbReference type="OMA" id="ELICATH"/>
<name>A0A135LRK5_PENPA</name>
<protein>
    <recommendedName>
        <fullName evidence="2">Fido domain-containing protein</fullName>
    </recommendedName>
</protein>
<dbReference type="RefSeq" id="XP_040650140.1">
    <property type="nucleotide sequence ID" value="XM_040796710.1"/>
</dbReference>
<dbReference type="InterPro" id="IPR003812">
    <property type="entry name" value="Fido"/>
</dbReference>